<organism evidence="1 2">
    <name type="scientific">Entomophthora muscae</name>
    <dbReference type="NCBI Taxonomy" id="34485"/>
    <lineage>
        <taxon>Eukaryota</taxon>
        <taxon>Fungi</taxon>
        <taxon>Fungi incertae sedis</taxon>
        <taxon>Zoopagomycota</taxon>
        <taxon>Entomophthoromycotina</taxon>
        <taxon>Entomophthoromycetes</taxon>
        <taxon>Entomophthorales</taxon>
        <taxon>Entomophthoraceae</taxon>
        <taxon>Entomophthora</taxon>
    </lineage>
</organism>
<keyword evidence="2" id="KW-1185">Reference proteome</keyword>
<dbReference type="Proteomes" id="UP001165960">
    <property type="component" value="Unassembled WGS sequence"/>
</dbReference>
<keyword evidence="1" id="KW-0418">Kinase</keyword>
<reference evidence="1" key="1">
    <citation type="submission" date="2022-04" db="EMBL/GenBank/DDBJ databases">
        <title>Genome of the entomopathogenic fungus Entomophthora muscae.</title>
        <authorList>
            <person name="Elya C."/>
            <person name="Lovett B.R."/>
            <person name="Lee E."/>
            <person name="Macias A.M."/>
            <person name="Hajek A.E."/>
            <person name="De Bivort B.L."/>
            <person name="Kasson M.T."/>
            <person name="De Fine Licht H.H."/>
            <person name="Stajich J.E."/>
        </authorList>
    </citation>
    <scope>NUCLEOTIDE SEQUENCE</scope>
    <source>
        <strain evidence="1">Berkeley</strain>
    </source>
</reference>
<keyword evidence="1" id="KW-0808">Transferase</keyword>
<sequence length="1036" mass="118810">MIDINCQEIQENEIEAIKAIFMDDFEIIESNLKTWKISKKFKEFRIRVLPNQEELKDTVEITMRAKMPISYPKIPPEITLEAGKGITERQLEELKLVVKKRTISAVGSEMIFDLVDLISDYITAHHAGTEKSSFHEQMMKRQEQLIKEEQERALEERERNLLLEKERERLEQLTLSLALEEEMIKKEKRLEDERRKRKLIRSNLSMGSVLEFDSPINLPKQDSPSQKVSFQAVYLSYCLHEEPTKIYLVTPYESKQLSLKDIPPLTIEEIIILPTQNNKLLAIQELREIEESLETLKIIKHPGLLRLFAFKVETVEKDSSWRLFVLTETRLNSPTFRSVLKQGGGAGTIKKYFKELLKAVLMLHNNRLVYNCIRSDHIFVESGDSSAEDCAKTIFDQATSFIKLKPKSYVQKSSQTERSSRIDLGWSPPEFPTEGVISYKTDVWDLGIVLVEALFGGRALNSSLTIHDLLQTTSLSFAERDILSSMLQQNPKDRPTIQTLLQHVFFKEERGISGGSDGRHTFSFEPSHVSQPSNDHLGPTLRRSSDFPTLVSKSLSRYNNDFEEIQFLGKGGFGEVVKSRNKLDGRIYAVKKVLLDSDGTESSRKILREVAALSRLHHQYIVRYYTAWLEDASGAWDDEDGFTTDSSLEEESTDYSQIHEADSDFLFTETSTSRRRHSNRLSFDINCREVSKSPTEESSGHDPAQRMLYIQMEYCDRSTLRDVVDEGVSVEDAWKFFRQLLAGLDHLHSQGMIHRDLKPSNIFLALNGDVKIGDLGLATSSLNGAEVYAPGKQSVDFAQGFLTSEIGTSLYISPEVLSKARYSQKVDMYSLGIIFFEMLYPFGTGMERIVALRDLRLPDVRFPSNFKHEKFSAQAQIIRSLLSHDEKERPTAMDLLRSQLLPSRMEDEFILECIRTVSNPAAPHYHHLIDTLFRTEQNRHSDLMYGRKSLLNPDKGSGYYDVIRAILTKVFRRHGAIELSAPSLAPKAEWFSALQKPYYVLDQQGRVVQLPYDLTLPFFSHGCARRYMPSKAIRVW</sequence>
<gene>
    <name evidence="1" type="primary">GCN2_3</name>
    <name evidence="1" type="ORF">DSO57_1022035</name>
</gene>
<evidence type="ECO:0000313" key="1">
    <source>
        <dbReference type="EMBL" id="KAJ9088545.1"/>
    </source>
</evidence>
<evidence type="ECO:0000313" key="2">
    <source>
        <dbReference type="Proteomes" id="UP001165960"/>
    </source>
</evidence>
<dbReference type="EMBL" id="QTSX02000109">
    <property type="protein sequence ID" value="KAJ9088545.1"/>
    <property type="molecule type" value="Genomic_DNA"/>
</dbReference>
<proteinExistence type="predicted"/>
<comment type="caution">
    <text evidence="1">The sequence shown here is derived from an EMBL/GenBank/DDBJ whole genome shotgun (WGS) entry which is preliminary data.</text>
</comment>
<keyword evidence="1" id="KW-0396">Initiation factor</keyword>
<keyword evidence="1" id="KW-0648">Protein biosynthesis</keyword>
<name>A0ACC2UPF0_9FUNG</name>
<protein>
    <submittedName>
        <fullName evidence="1">Eukaryotic translation initiation factor 2-alpha kinase</fullName>
        <ecNumber evidence="1">2.7.11.1</ecNumber>
    </submittedName>
</protein>
<accession>A0ACC2UPF0</accession>
<dbReference type="EC" id="2.7.11.1" evidence="1"/>